<dbReference type="Proteomes" id="UP000034201">
    <property type="component" value="Unassembled WGS sequence"/>
</dbReference>
<protein>
    <recommendedName>
        <fullName evidence="1">Polymerase nucleotidyl transferase domain-containing protein</fullName>
    </recommendedName>
</protein>
<dbReference type="GO" id="GO:0016779">
    <property type="term" value="F:nucleotidyltransferase activity"/>
    <property type="evidence" value="ECO:0007669"/>
    <property type="project" value="InterPro"/>
</dbReference>
<feature type="domain" description="Polymerase nucleotidyl transferase" evidence="1">
    <location>
        <begin position="25"/>
        <end position="69"/>
    </location>
</feature>
<dbReference type="Gene3D" id="3.30.460.10">
    <property type="entry name" value="Beta Polymerase, domain 2"/>
    <property type="match status" value="1"/>
</dbReference>
<evidence type="ECO:0000259" key="1">
    <source>
        <dbReference type="Pfam" id="PF01909"/>
    </source>
</evidence>
<dbReference type="InterPro" id="IPR002934">
    <property type="entry name" value="Polymerase_NTP_transf_dom"/>
</dbReference>
<accession>A0A0G1WPP9</accession>
<dbReference type="AlphaFoldDB" id="A0A0G1WPP9"/>
<organism evidence="2 3">
    <name type="scientific">Candidatus Adlerbacteria bacterium GW2011_GWC1_50_9</name>
    <dbReference type="NCBI Taxonomy" id="1618608"/>
    <lineage>
        <taxon>Bacteria</taxon>
        <taxon>Candidatus Adleribacteriota</taxon>
    </lineage>
</organism>
<gene>
    <name evidence="2" type="ORF">UY61_C0022G0015</name>
</gene>
<sequence>MGRVFSWGEIVRKEVPHIKDFGHMCEEIRHELSRIDGVLGAVLFGSALNERFMERSDIDCLLVYDGMERPALTEVLHQLQASARKRHIPLEFIPVDEVSAREGIHTIGPSFAWHLEQAVKTHLVIKADPLRFIRLSDSANSQSARVEDVLGYLRRKILRFDQGIVELPVMAENEYFHFLRKILESPIHVARKVLWLSVPNLSSDSKAHVIRCYPDIVPSPLRGIFQTLLSMDSDYSREVLAELREPHEGRYIVALETIAKRAFWAFEFARANAIFVLNKFS</sequence>
<dbReference type="Pfam" id="PF01909">
    <property type="entry name" value="NTP_transf_2"/>
    <property type="match status" value="1"/>
</dbReference>
<reference evidence="2 3" key="1">
    <citation type="journal article" date="2015" name="Nature">
        <title>rRNA introns, odd ribosomes, and small enigmatic genomes across a large radiation of phyla.</title>
        <authorList>
            <person name="Brown C.T."/>
            <person name="Hug L.A."/>
            <person name="Thomas B.C."/>
            <person name="Sharon I."/>
            <person name="Castelle C.J."/>
            <person name="Singh A."/>
            <person name="Wilkins M.J."/>
            <person name="Williams K.H."/>
            <person name="Banfield J.F."/>
        </authorList>
    </citation>
    <scope>NUCLEOTIDE SEQUENCE [LARGE SCALE GENOMIC DNA]</scope>
</reference>
<dbReference type="EMBL" id="LCQQ01000022">
    <property type="protein sequence ID" value="KKW20818.1"/>
    <property type="molecule type" value="Genomic_DNA"/>
</dbReference>
<evidence type="ECO:0000313" key="2">
    <source>
        <dbReference type="EMBL" id="KKW20818.1"/>
    </source>
</evidence>
<proteinExistence type="predicted"/>
<name>A0A0G1WPP9_9BACT</name>
<dbReference type="CDD" id="cd05403">
    <property type="entry name" value="NT_KNTase_like"/>
    <property type="match status" value="1"/>
</dbReference>
<comment type="caution">
    <text evidence="2">The sequence shown here is derived from an EMBL/GenBank/DDBJ whole genome shotgun (WGS) entry which is preliminary data.</text>
</comment>
<evidence type="ECO:0000313" key="3">
    <source>
        <dbReference type="Proteomes" id="UP000034201"/>
    </source>
</evidence>
<dbReference type="SUPFAM" id="SSF81301">
    <property type="entry name" value="Nucleotidyltransferase"/>
    <property type="match status" value="1"/>
</dbReference>
<dbReference type="InterPro" id="IPR043519">
    <property type="entry name" value="NT_sf"/>
</dbReference>